<keyword evidence="2" id="KW-1185">Reference proteome</keyword>
<organism evidence="1 2">
    <name type="scientific">Ambispora gerdemannii</name>
    <dbReference type="NCBI Taxonomy" id="144530"/>
    <lineage>
        <taxon>Eukaryota</taxon>
        <taxon>Fungi</taxon>
        <taxon>Fungi incertae sedis</taxon>
        <taxon>Mucoromycota</taxon>
        <taxon>Glomeromycotina</taxon>
        <taxon>Glomeromycetes</taxon>
        <taxon>Archaeosporales</taxon>
        <taxon>Ambisporaceae</taxon>
        <taxon>Ambispora</taxon>
    </lineage>
</organism>
<dbReference type="Proteomes" id="UP000789831">
    <property type="component" value="Unassembled WGS sequence"/>
</dbReference>
<dbReference type="OrthoDB" id="2420206at2759"/>
<name>A0A9N9B289_9GLOM</name>
<evidence type="ECO:0000313" key="1">
    <source>
        <dbReference type="EMBL" id="CAG8553129.1"/>
    </source>
</evidence>
<sequence>MALKQQAKTSSKNVKNNNTRIKSNLRKCNTNEIDTTGKRFIFQVRGASYPPIRGGRTLSRQKNSKNCKFCNQNHQYIDSLEASLRNLELIADKMSRVKVTTNSLEKAKFDFSDMDIEELLNISQNIRLEI</sequence>
<accession>A0A9N9B289</accession>
<reference evidence="1" key="1">
    <citation type="submission" date="2021-06" db="EMBL/GenBank/DDBJ databases">
        <authorList>
            <person name="Kallberg Y."/>
            <person name="Tangrot J."/>
            <person name="Rosling A."/>
        </authorList>
    </citation>
    <scope>NUCLEOTIDE SEQUENCE</scope>
    <source>
        <strain evidence="1">MT106</strain>
    </source>
</reference>
<evidence type="ECO:0000313" key="2">
    <source>
        <dbReference type="Proteomes" id="UP000789831"/>
    </source>
</evidence>
<dbReference type="AlphaFoldDB" id="A0A9N9B289"/>
<dbReference type="EMBL" id="CAJVPL010001109">
    <property type="protein sequence ID" value="CAG8553129.1"/>
    <property type="molecule type" value="Genomic_DNA"/>
</dbReference>
<protein>
    <submittedName>
        <fullName evidence="1">4892_t:CDS:1</fullName>
    </submittedName>
</protein>
<proteinExistence type="predicted"/>
<gene>
    <name evidence="1" type="ORF">AGERDE_LOCUS6769</name>
</gene>
<comment type="caution">
    <text evidence="1">The sequence shown here is derived from an EMBL/GenBank/DDBJ whole genome shotgun (WGS) entry which is preliminary data.</text>
</comment>